<feature type="region of interest" description="Disordered" evidence="1">
    <location>
        <begin position="629"/>
        <end position="657"/>
    </location>
</feature>
<feature type="compositionally biased region" description="Low complexity" evidence="1">
    <location>
        <begin position="629"/>
        <end position="638"/>
    </location>
</feature>
<evidence type="ECO:0000313" key="4">
    <source>
        <dbReference type="EMBL" id="KAK1753727.1"/>
    </source>
</evidence>
<keyword evidence="5" id="KW-1185">Reference proteome</keyword>
<accession>A0AAJ0BBK1</accession>
<evidence type="ECO:0000259" key="3">
    <source>
        <dbReference type="Pfam" id="PF24086"/>
    </source>
</evidence>
<feature type="region of interest" description="Disordered" evidence="1">
    <location>
        <begin position="67"/>
        <end position="108"/>
    </location>
</feature>
<dbReference type="EMBL" id="MU839837">
    <property type="protein sequence ID" value="KAK1753727.1"/>
    <property type="molecule type" value="Genomic_DNA"/>
</dbReference>
<sequence>MRRHASLRVLAGIAWLTSAAALPRFADVDTSTTCTTTGTGLLTAPGPISTILPAAFTVLTVTLGSGDPGSPSGSFGSASGSSSSSCTSTGTSSPVLGQSSSGTDTPVTVTITQLPTPLKSTVTVPVLTVTLPQPSGNVPGAALTASGGNGNSAASFMTVTIPESPGIPGSGATVTIPVVPAAPTSGVTVTVPASEGTSAGSVLTVTIPEGPSNTATLVLTVTVPATVSPGIWSTVITAPGGSGPSPGPVVTVSFFSSESSLPQTVTPSSGLAPGLPSTLFPLTVATITVPLSPPQSTGQNPIPSIGGPVTVTYTIPPEAGRSTPLVGTVTIAPPGQPSSLPNSWVTGPGTATVTAGVTPTVVSLSSVVPGGLSSSCTTTPSVQLITYTVPQQGTTPGYTGVFTWTSGGPPLWGGSSPTGTQPGALTITQPLATVSVFPVTITVPGGGQVVTSVTVTIPGATVSVSPSAGGGGGPPGTAGPLLPGTAQSVITVTVPQATGQPSVFTITLPSATAFVTPSSENGGSFPSTLGQSSVVTITQSLGHETASPTDSNATNQPTVLTITLPASGTAGVPVTGTSAQGYGMPIPGSSSPSATVSGSLVIVTYTAFPTVAGGTPSPYTVTYTVHPTTPASATSPGSGSPGANGPGPSFTSSAGPTPVIVTIGPGNGSGSPVVFTFTPNATPSSQQAQTFGTATVTAQPVSGLGSILTVTVEESNSPTPAGSGYGAGGLTSPHVATFTPNGGTPVTVTLPWSTSFLTPGGQPSTATGLGPSPTVVTITPVSGSPVVVTLPGTASGSPSMTGQPAVVTITEGPSASLGTPGSQVPGVFTITPASGSPITVTVPATTATVYVVTVTPLSGSPLTVTLPGSTVTASPTVEVITVFPSSGSPITITLPAATETVSAVQNSVITITPVSGAPLTVTLPATTTTLSGTFPDVFTTITVTPVSGSPVTITVPVGSQTVSAGQHSSVLTALTGSSTGGVASTVITVTPSSGSPFVVTVPLPFPTAPAASTAPSIPTRVTITVSPATQTFTTSVMKTILVSDVTLTETLPIGSGRFTVVEFTTEVTITPTVTASSSGLVTLTPTTITTTISDAYGQGPVVLTYTTVAPIITGSAQDVWTTVTLTPLVSASGSGSGQTGSGSEQTGTDAGLASGSTAQVVTIWPTDGYGSITGSPIIATINPGDLASPTVSVLTIWPSLSTVVVSATDTAGSGGAIPSEITLWPPASSDTTCTTFSTKFRGSSGLTESEPGNVVPFTVITITPTVTALGGDPSTSCTKSTQLLGVTNSALPASTASSATAPAGEPGISSSGSSPESEIPPPQTEFREVGRRQLMGRQTSGIVVVTISIAPATSLGGYEFTSAQGYGDPVPEYGTVVSVITSLPGSTSALLSPLSHMSSAQPVSTSSALPFQGTSAASASSTTAAAPLASSPIPTPLSSSLPPPLDSTSPALTSGTALPTPETTTGASNATSTVPTSALPSSTCGSAGDRGEVVFQFDDIPTITGGNGSSPPQPVPFPYHRFFFSSGFTVVPPPSTRYQPSSGIQMTQYNTSVSPTAQIGLAQLQDNSCFRFNFLGISLGCDSTDQSCVFDITGLQWNGDDNVVQSNRTLEIAACPDGSNCTLSHQILDSAAAMTFSNLTAINITLTVGGQPRNWWGDDLQIAWSDNSCAAATCRSRVPNTIMIPRKSAPVDARAKRLLGWAARRQSHVHK</sequence>
<evidence type="ECO:0000256" key="2">
    <source>
        <dbReference type="SAM" id="SignalP"/>
    </source>
</evidence>
<dbReference type="Pfam" id="PF24086">
    <property type="entry name" value="DUF7371"/>
    <property type="match status" value="1"/>
</dbReference>
<dbReference type="InterPro" id="IPR055795">
    <property type="entry name" value="DUF7371"/>
</dbReference>
<protein>
    <recommendedName>
        <fullName evidence="3">DUF7371 domain-containing protein</fullName>
    </recommendedName>
</protein>
<feature type="region of interest" description="Disordered" evidence="1">
    <location>
        <begin position="1426"/>
        <end position="1486"/>
    </location>
</feature>
<comment type="caution">
    <text evidence="4">The sequence shown here is derived from an EMBL/GenBank/DDBJ whole genome shotgun (WGS) entry which is preliminary data.</text>
</comment>
<feature type="region of interest" description="Disordered" evidence="1">
    <location>
        <begin position="1131"/>
        <end position="1152"/>
    </location>
</feature>
<feature type="signal peptide" evidence="2">
    <location>
        <begin position="1"/>
        <end position="21"/>
    </location>
</feature>
<feature type="compositionally biased region" description="Polar residues" evidence="1">
    <location>
        <begin position="95"/>
        <end position="108"/>
    </location>
</feature>
<feature type="compositionally biased region" description="Polar residues" evidence="1">
    <location>
        <begin position="1455"/>
        <end position="1485"/>
    </location>
</feature>
<gene>
    <name evidence="4" type="ORF">QBC47DRAFT_47378</name>
</gene>
<feature type="chain" id="PRO_5042514756" description="DUF7371 domain-containing protein" evidence="2">
    <location>
        <begin position="22"/>
        <end position="1711"/>
    </location>
</feature>
<feature type="region of interest" description="Disordered" evidence="1">
    <location>
        <begin position="1295"/>
        <end position="1324"/>
    </location>
</feature>
<evidence type="ECO:0000256" key="1">
    <source>
        <dbReference type="SAM" id="MobiDB-lite"/>
    </source>
</evidence>
<organism evidence="4 5">
    <name type="scientific">Echria macrotheca</name>
    <dbReference type="NCBI Taxonomy" id="438768"/>
    <lineage>
        <taxon>Eukaryota</taxon>
        <taxon>Fungi</taxon>
        <taxon>Dikarya</taxon>
        <taxon>Ascomycota</taxon>
        <taxon>Pezizomycotina</taxon>
        <taxon>Sordariomycetes</taxon>
        <taxon>Sordariomycetidae</taxon>
        <taxon>Sordariales</taxon>
        <taxon>Schizotheciaceae</taxon>
        <taxon>Echria</taxon>
    </lineage>
</organism>
<feature type="compositionally biased region" description="Low complexity" evidence="1">
    <location>
        <begin position="67"/>
        <end position="94"/>
    </location>
</feature>
<name>A0AAJ0BBK1_9PEZI</name>
<evidence type="ECO:0000313" key="5">
    <source>
        <dbReference type="Proteomes" id="UP001239445"/>
    </source>
</evidence>
<proteinExistence type="predicted"/>
<feature type="domain" description="DUF7371" evidence="3">
    <location>
        <begin position="1490"/>
        <end position="1675"/>
    </location>
</feature>
<reference evidence="4" key="1">
    <citation type="submission" date="2023-06" db="EMBL/GenBank/DDBJ databases">
        <title>Genome-scale phylogeny and comparative genomics of the fungal order Sordariales.</title>
        <authorList>
            <consortium name="Lawrence Berkeley National Laboratory"/>
            <person name="Hensen N."/>
            <person name="Bonometti L."/>
            <person name="Westerberg I."/>
            <person name="Brannstrom I.O."/>
            <person name="Guillou S."/>
            <person name="Cros-Aarteil S."/>
            <person name="Calhoun S."/>
            <person name="Haridas S."/>
            <person name="Kuo A."/>
            <person name="Mondo S."/>
            <person name="Pangilinan J."/>
            <person name="Riley R."/>
            <person name="Labutti K."/>
            <person name="Andreopoulos B."/>
            <person name="Lipzen A."/>
            <person name="Chen C."/>
            <person name="Yanf M."/>
            <person name="Daum C."/>
            <person name="Ng V."/>
            <person name="Clum A."/>
            <person name="Steindorff A."/>
            <person name="Ohm R."/>
            <person name="Martin F."/>
            <person name="Silar P."/>
            <person name="Natvig D."/>
            <person name="Lalanne C."/>
            <person name="Gautier V."/>
            <person name="Ament-Velasquez S.L."/>
            <person name="Kruys A."/>
            <person name="Hutchinson M.I."/>
            <person name="Powell A.J."/>
            <person name="Barry K."/>
            <person name="Miller A.N."/>
            <person name="Grigoriev I.V."/>
            <person name="Debuchy R."/>
            <person name="Gladieux P."/>
            <person name="Thoren M.H."/>
            <person name="Johannesson H."/>
        </authorList>
    </citation>
    <scope>NUCLEOTIDE SEQUENCE</scope>
    <source>
        <strain evidence="4">PSN4</strain>
    </source>
</reference>
<feature type="compositionally biased region" description="Low complexity" evidence="1">
    <location>
        <begin position="1295"/>
        <end position="1317"/>
    </location>
</feature>
<keyword evidence="2" id="KW-0732">Signal</keyword>
<dbReference type="Proteomes" id="UP001239445">
    <property type="component" value="Unassembled WGS sequence"/>
</dbReference>
<feature type="compositionally biased region" description="Low complexity" evidence="1">
    <location>
        <begin position="1426"/>
        <end position="1454"/>
    </location>
</feature>